<evidence type="ECO:0000313" key="3">
    <source>
        <dbReference type="Proteomes" id="UP000078542"/>
    </source>
</evidence>
<accession>A0A151IME3</accession>
<keyword evidence="3" id="KW-1185">Reference proteome</keyword>
<dbReference type="AlphaFoldDB" id="A0A151IME3"/>
<dbReference type="Gene3D" id="3.40.1440.10">
    <property type="entry name" value="GIY-YIG endonuclease"/>
    <property type="match status" value="1"/>
</dbReference>
<dbReference type="PANTHER" id="PTHR21301">
    <property type="entry name" value="REVERSE TRANSCRIPTASE"/>
    <property type="match status" value="1"/>
</dbReference>
<name>A0A151IME3_9HYME</name>
<organism evidence="2 3">
    <name type="scientific">Cyphomyrmex costatus</name>
    <dbReference type="NCBI Taxonomy" id="456900"/>
    <lineage>
        <taxon>Eukaryota</taxon>
        <taxon>Metazoa</taxon>
        <taxon>Ecdysozoa</taxon>
        <taxon>Arthropoda</taxon>
        <taxon>Hexapoda</taxon>
        <taxon>Insecta</taxon>
        <taxon>Pterygota</taxon>
        <taxon>Neoptera</taxon>
        <taxon>Endopterygota</taxon>
        <taxon>Hymenoptera</taxon>
        <taxon>Apocrita</taxon>
        <taxon>Aculeata</taxon>
        <taxon>Formicoidea</taxon>
        <taxon>Formicidae</taxon>
        <taxon>Myrmicinae</taxon>
        <taxon>Cyphomyrmex</taxon>
    </lineage>
</organism>
<gene>
    <name evidence="2" type="ORF">ALC62_03043</name>
</gene>
<feature type="non-terminal residue" evidence="2">
    <location>
        <position position="1"/>
    </location>
</feature>
<reference evidence="2 3" key="1">
    <citation type="submission" date="2016-03" db="EMBL/GenBank/DDBJ databases">
        <title>Cyphomyrmex costatus WGS genome.</title>
        <authorList>
            <person name="Nygaard S."/>
            <person name="Hu H."/>
            <person name="Boomsma J."/>
            <person name="Zhang G."/>
        </authorList>
    </citation>
    <scope>NUCLEOTIDE SEQUENCE [LARGE SCALE GENOMIC DNA]</scope>
    <source>
        <strain evidence="2">MS0001</strain>
        <tissue evidence="2">Whole body</tissue>
    </source>
</reference>
<dbReference type="SUPFAM" id="SSF82771">
    <property type="entry name" value="GIY-YIG endonuclease"/>
    <property type="match status" value="1"/>
</dbReference>
<protein>
    <recommendedName>
        <fullName evidence="1">GIY-YIG domain-containing protein</fullName>
    </recommendedName>
</protein>
<dbReference type="CDD" id="cd10442">
    <property type="entry name" value="GIY-YIG_PLEs"/>
    <property type="match status" value="1"/>
</dbReference>
<proteinExistence type="predicted"/>
<evidence type="ECO:0000259" key="1">
    <source>
        <dbReference type="PROSITE" id="PS50164"/>
    </source>
</evidence>
<dbReference type="Proteomes" id="UP000078542">
    <property type="component" value="Unassembled WGS sequence"/>
</dbReference>
<dbReference type="PANTHER" id="PTHR21301:SF10">
    <property type="entry name" value="REVERSE TRANSCRIPTASE DOMAIN-CONTAINING PROTEIN"/>
    <property type="match status" value="1"/>
</dbReference>
<dbReference type="PROSITE" id="PS50164">
    <property type="entry name" value="GIY_YIG"/>
    <property type="match status" value="1"/>
</dbReference>
<dbReference type="EMBL" id="KQ977059">
    <property type="protein sequence ID" value="KYN06043.1"/>
    <property type="molecule type" value="Genomic_DNA"/>
</dbReference>
<evidence type="ECO:0000313" key="2">
    <source>
        <dbReference type="EMBL" id="KYN06043.1"/>
    </source>
</evidence>
<dbReference type="InterPro" id="IPR035901">
    <property type="entry name" value="GIY-YIG_endonuc_sf"/>
</dbReference>
<feature type="domain" description="GIY-YIG" evidence="1">
    <location>
        <begin position="49"/>
        <end position="131"/>
    </location>
</feature>
<sequence>FFAIPYVGSVSKKCTPIVNMCNCKLAFTIPNTLKNFIKKGKDKLEHTKNQNVVYKISCDNCDVSYVGQTKRQLKTRLHEHILDINKGSKSPSVISDHCIEKNHDFNWDNVEILDIEPFYNKRLISEMVHIKKQIHGISRQNDTESLPDLYSNIIHSLSPS</sequence>
<dbReference type="InterPro" id="IPR000305">
    <property type="entry name" value="GIY-YIG_endonuc"/>
</dbReference>